<evidence type="ECO:0000256" key="2">
    <source>
        <dbReference type="ARBA" id="ARBA00022695"/>
    </source>
</evidence>
<dbReference type="SUPFAM" id="SSF56672">
    <property type="entry name" value="DNA/RNA polymerases"/>
    <property type="match status" value="1"/>
</dbReference>
<evidence type="ECO:0000256" key="6">
    <source>
        <dbReference type="ARBA" id="ARBA00022918"/>
    </source>
</evidence>
<proteinExistence type="predicted"/>
<evidence type="ECO:0000313" key="8">
    <source>
        <dbReference type="EMBL" id="KAJ8369368.1"/>
    </source>
</evidence>
<dbReference type="InterPro" id="IPR041373">
    <property type="entry name" value="RT_RNaseH"/>
</dbReference>
<dbReference type="GO" id="GO:0004519">
    <property type="term" value="F:endonuclease activity"/>
    <property type="evidence" value="ECO:0007669"/>
    <property type="project" value="UniProtKB-KW"/>
</dbReference>
<dbReference type="Pfam" id="PF17917">
    <property type="entry name" value="RT_RNaseH"/>
    <property type="match status" value="1"/>
</dbReference>
<reference evidence="8" key="1">
    <citation type="journal article" date="2023" name="Science">
        <title>Genome structures resolve the early diversification of teleost fishes.</title>
        <authorList>
            <person name="Parey E."/>
            <person name="Louis A."/>
            <person name="Montfort J."/>
            <person name="Bouchez O."/>
            <person name="Roques C."/>
            <person name="Iampietro C."/>
            <person name="Lluch J."/>
            <person name="Castinel A."/>
            <person name="Donnadieu C."/>
            <person name="Desvignes T."/>
            <person name="Floi Bucao C."/>
            <person name="Jouanno E."/>
            <person name="Wen M."/>
            <person name="Mejri S."/>
            <person name="Dirks R."/>
            <person name="Jansen H."/>
            <person name="Henkel C."/>
            <person name="Chen W.J."/>
            <person name="Zahm M."/>
            <person name="Cabau C."/>
            <person name="Klopp C."/>
            <person name="Thompson A.W."/>
            <person name="Robinson-Rechavi M."/>
            <person name="Braasch I."/>
            <person name="Lecointre G."/>
            <person name="Bobe J."/>
            <person name="Postlethwait J.H."/>
            <person name="Berthelot C."/>
            <person name="Roest Crollius H."/>
            <person name="Guiguen Y."/>
        </authorList>
    </citation>
    <scope>NUCLEOTIDE SEQUENCE</scope>
    <source>
        <strain evidence="8">WJC10195</strain>
    </source>
</reference>
<feature type="domain" description="Reverse transcriptase RNase H-like" evidence="7">
    <location>
        <begin position="76"/>
        <end position="121"/>
    </location>
</feature>
<evidence type="ECO:0000259" key="7">
    <source>
        <dbReference type="Pfam" id="PF17917"/>
    </source>
</evidence>
<dbReference type="OrthoDB" id="8930638at2759"/>
<organism evidence="8 9">
    <name type="scientific">Synaphobranchus kaupii</name>
    <name type="common">Kaup's arrowtooth eel</name>
    <dbReference type="NCBI Taxonomy" id="118154"/>
    <lineage>
        <taxon>Eukaryota</taxon>
        <taxon>Metazoa</taxon>
        <taxon>Chordata</taxon>
        <taxon>Craniata</taxon>
        <taxon>Vertebrata</taxon>
        <taxon>Euteleostomi</taxon>
        <taxon>Actinopterygii</taxon>
        <taxon>Neopterygii</taxon>
        <taxon>Teleostei</taxon>
        <taxon>Anguilliformes</taxon>
        <taxon>Synaphobranchidae</taxon>
        <taxon>Synaphobranchus</taxon>
    </lineage>
</organism>
<keyword evidence="6" id="KW-0695">RNA-directed DNA polymerase</keyword>
<evidence type="ECO:0000313" key="9">
    <source>
        <dbReference type="Proteomes" id="UP001152622"/>
    </source>
</evidence>
<protein>
    <recommendedName>
        <fullName evidence="7">Reverse transcriptase RNase H-like domain-containing protein</fullName>
    </recommendedName>
</protein>
<gene>
    <name evidence="8" type="ORF">SKAU_G00093960</name>
</gene>
<accession>A0A9Q1FX30</accession>
<evidence type="ECO:0000256" key="3">
    <source>
        <dbReference type="ARBA" id="ARBA00022722"/>
    </source>
</evidence>
<dbReference type="AlphaFoldDB" id="A0A9Q1FX30"/>
<comment type="caution">
    <text evidence="8">The sequence shown here is derived from an EMBL/GenBank/DDBJ whole genome shotgun (WGS) entry which is preliminary data.</text>
</comment>
<dbReference type="InterPro" id="IPR043502">
    <property type="entry name" value="DNA/RNA_pol_sf"/>
</dbReference>
<keyword evidence="3" id="KW-0540">Nuclease</keyword>
<sequence>MVRKVEEDEEMEGGLETWQQQTQASLQHLGKKQVIDLHQIFADLPALFQLRPGRTNVLQHMIHLKDPIPIRQRPYQKLLPRETRYSTIEKECLAIKWALDSLRYYLLRREFDLATDHLALT</sequence>
<dbReference type="GO" id="GO:0016787">
    <property type="term" value="F:hydrolase activity"/>
    <property type="evidence" value="ECO:0007669"/>
    <property type="project" value="UniProtKB-KW"/>
</dbReference>
<keyword evidence="4" id="KW-0255">Endonuclease</keyword>
<keyword evidence="5" id="KW-0378">Hydrolase</keyword>
<dbReference type="Proteomes" id="UP001152622">
    <property type="component" value="Chromosome 3"/>
</dbReference>
<keyword evidence="2" id="KW-0548">Nucleotidyltransferase</keyword>
<dbReference type="EMBL" id="JAINUF010000003">
    <property type="protein sequence ID" value="KAJ8369368.1"/>
    <property type="molecule type" value="Genomic_DNA"/>
</dbReference>
<evidence type="ECO:0000256" key="1">
    <source>
        <dbReference type="ARBA" id="ARBA00022679"/>
    </source>
</evidence>
<keyword evidence="9" id="KW-1185">Reference proteome</keyword>
<name>A0A9Q1FX30_SYNKA</name>
<evidence type="ECO:0000256" key="4">
    <source>
        <dbReference type="ARBA" id="ARBA00022759"/>
    </source>
</evidence>
<evidence type="ECO:0000256" key="5">
    <source>
        <dbReference type="ARBA" id="ARBA00022801"/>
    </source>
</evidence>
<dbReference type="GO" id="GO:0003964">
    <property type="term" value="F:RNA-directed DNA polymerase activity"/>
    <property type="evidence" value="ECO:0007669"/>
    <property type="project" value="UniProtKB-KW"/>
</dbReference>
<keyword evidence="1" id="KW-0808">Transferase</keyword>